<dbReference type="GO" id="GO:0016757">
    <property type="term" value="F:glycosyltransferase activity"/>
    <property type="evidence" value="ECO:0000318"/>
    <property type="project" value="GO_Central"/>
</dbReference>
<dbReference type="PATRIC" id="fig|324602.8.peg.85"/>
<dbReference type="InParanoid" id="A9WBC4"/>
<gene>
    <name evidence="3" type="ordered locus">Caur_0077</name>
</gene>
<dbReference type="RefSeq" id="WP_012255987.1">
    <property type="nucleotide sequence ID" value="NC_010175.1"/>
</dbReference>
<feature type="domain" description="Glycosyltransferase subfamily 4-like N-terminal" evidence="2">
    <location>
        <begin position="14"/>
        <end position="159"/>
    </location>
</feature>
<dbReference type="CDD" id="cd03801">
    <property type="entry name" value="GT4_PimA-like"/>
    <property type="match status" value="1"/>
</dbReference>
<reference evidence="4" key="1">
    <citation type="journal article" date="2011" name="BMC Genomics">
        <title>Complete genome sequence of the filamentous anoxygenic phototrophic bacterium Chloroflexus aurantiacus.</title>
        <authorList>
            <person name="Tang K.H."/>
            <person name="Barry K."/>
            <person name="Chertkov O."/>
            <person name="Dalin E."/>
            <person name="Han C.S."/>
            <person name="Hauser L.J."/>
            <person name="Honchak B.M."/>
            <person name="Karbach L.E."/>
            <person name="Land M.L."/>
            <person name="Lapidus A."/>
            <person name="Larimer F.W."/>
            <person name="Mikhailova N."/>
            <person name="Pitluck S."/>
            <person name="Pierson B.K."/>
            <person name="Blankenship R.E."/>
        </authorList>
    </citation>
    <scope>NUCLEOTIDE SEQUENCE [LARGE SCALE GENOMIC DNA]</scope>
    <source>
        <strain evidence="4">ATCC 29366 / DSM 635 / J-10-fl</strain>
    </source>
</reference>
<accession>A9WBC4</accession>
<sequence>MKILFIARYHHPTTQRKVEYLAQAPDIDLCHIVPAYQPQSADLRPLDEQRRYRQLTIPMLGSVSDPHRALYRTVTFHLHRFRPDIIHAEEEPDSLSALQIVWARRIWAPQARLLLHTWQNQDRRKSRAVRWVIRQTLEAADLVFCANSEAITLLRRFGFTGPAPLLPAIGVDTTLFRPCAAYNGLSEQSAAKSSYTIGYIGRLVWEKGIDLLLQAVAALTSAMPDRQIQVWVTGAGPLQAELQSLARQLGIEERVVWKGAQPPHEIAKILCHLDVLVLPSRTTNVWKEQLGRVLLEAMACGVPVIGSTSGAIPEVIGDAGLIVPEGDVQALTQALKHLLSTPDLRQTLAQRGRIRAETYYTQRHLAEQTLAIYREIVA</sequence>
<dbReference type="Gene3D" id="3.40.50.2000">
    <property type="entry name" value="Glycogen Phosphorylase B"/>
    <property type="match status" value="2"/>
</dbReference>
<dbReference type="AlphaFoldDB" id="A9WBC4"/>
<dbReference type="CAZy" id="GT4">
    <property type="family name" value="Glycosyltransferase Family 4"/>
</dbReference>
<dbReference type="SUPFAM" id="SSF53756">
    <property type="entry name" value="UDP-Glycosyltransferase/glycogen phosphorylase"/>
    <property type="match status" value="1"/>
</dbReference>
<dbReference type="eggNOG" id="COG0438">
    <property type="taxonomic scope" value="Bacteria"/>
</dbReference>
<evidence type="ECO:0000259" key="2">
    <source>
        <dbReference type="Pfam" id="PF13579"/>
    </source>
</evidence>
<protein>
    <submittedName>
        <fullName evidence="3">Glycosyl transferase group 1</fullName>
    </submittedName>
</protein>
<dbReference type="InterPro" id="IPR050194">
    <property type="entry name" value="Glycosyltransferase_grp1"/>
</dbReference>
<dbReference type="Proteomes" id="UP000002008">
    <property type="component" value="Chromosome"/>
</dbReference>
<dbReference type="InterPro" id="IPR001296">
    <property type="entry name" value="Glyco_trans_1"/>
</dbReference>
<keyword evidence="3" id="KW-0808">Transferase</keyword>
<dbReference type="KEGG" id="cau:Caur_0077"/>
<name>A9WBC4_CHLAA</name>
<dbReference type="EnsemblBacteria" id="ABY33331">
    <property type="protein sequence ID" value="ABY33331"/>
    <property type="gene ID" value="Caur_0077"/>
</dbReference>
<dbReference type="Pfam" id="PF13579">
    <property type="entry name" value="Glyco_trans_4_4"/>
    <property type="match status" value="1"/>
</dbReference>
<dbReference type="STRING" id="324602.Caur_0077"/>
<dbReference type="PANTHER" id="PTHR45947:SF3">
    <property type="entry name" value="SULFOQUINOVOSYL TRANSFERASE SQD2"/>
    <property type="match status" value="1"/>
</dbReference>
<keyword evidence="4" id="KW-1185">Reference proteome</keyword>
<evidence type="ECO:0000259" key="1">
    <source>
        <dbReference type="Pfam" id="PF00534"/>
    </source>
</evidence>
<dbReference type="PANTHER" id="PTHR45947">
    <property type="entry name" value="SULFOQUINOVOSYL TRANSFERASE SQD2"/>
    <property type="match status" value="1"/>
</dbReference>
<dbReference type="Pfam" id="PF00534">
    <property type="entry name" value="Glycos_transf_1"/>
    <property type="match status" value="1"/>
</dbReference>
<dbReference type="EMBL" id="CP000909">
    <property type="protein sequence ID" value="ABY33331.1"/>
    <property type="molecule type" value="Genomic_DNA"/>
</dbReference>
<evidence type="ECO:0000313" key="3">
    <source>
        <dbReference type="EMBL" id="ABY33331.1"/>
    </source>
</evidence>
<dbReference type="InterPro" id="IPR028098">
    <property type="entry name" value="Glyco_trans_4-like_N"/>
</dbReference>
<dbReference type="HOGENOM" id="CLU_009583_2_4_0"/>
<feature type="domain" description="Glycosyl transferase family 1" evidence="1">
    <location>
        <begin position="191"/>
        <end position="353"/>
    </location>
</feature>
<organism evidence="3 4">
    <name type="scientific">Chloroflexus aurantiacus (strain ATCC 29366 / DSM 635 / J-10-fl)</name>
    <dbReference type="NCBI Taxonomy" id="324602"/>
    <lineage>
        <taxon>Bacteria</taxon>
        <taxon>Bacillati</taxon>
        <taxon>Chloroflexota</taxon>
        <taxon>Chloroflexia</taxon>
        <taxon>Chloroflexales</taxon>
        <taxon>Chloroflexineae</taxon>
        <taxon>Chloroflexaceae</taxon>
        <taxon>Chloroflexus</taxon>
    </lineage>
</organism>
<evidence type="ECO:0000313" key="4">
    <source>
        <dbReference type="Proteomes" id="UP000002008"/>
    </source>
</evidence>
<proteinExistence type="predicted"/>